<comment type="subcellular location">
    <subcellularLocation>
        <location evidence="1">Membrane</location>
        <topology evidence="1">Multi-pass membrane protein</topology>
    </subcellularLocation>
    <subcellularLocation>
        <location evidence="11">Mitochondrion inner membrane</location>
        <topology evidence="11">Multi-pass membrane protein</topology>
    </subcellularLocation>
</comment>
<dbReference type="Pfam" id="PF03124">
    <property type="entry name" value="EXS"/>
    <property type="match status" value="1"/>
</dbReference>
<accession>A0A4T0LSM7</accession>
<comment type="similarity">
    <text evidence="2 11">Belongs to the SHE9 family.</text>
</comment>
<gene>
    <name evidence="13" type="ORF">E3Q01_00499</name>
</gene>
<dbReference type="PANTHER" id="PTHR31961:SF3">
    <property type="entry name" value="SENSITIVE TO HIGH EXPRESSION PROTEIN 9, MITOCHONDRIAL"/>
    <property type="match status" value="1"/>
</dbReference>
<keyword evidence="3 11" id="KW-0812">Transmembrane</keyword>
<dbReference type="PROSITE" id="PS51380">
    <property type="entry name" value="EXS"/>
    <property type="match status" value="1"/>
</dbReference>
<dbReference type="InterPro" id="IPR004342">
    <property type="entry name" value="EXS_C"/>
</dbReference>
<name>A0A4T0LSM7_9BASI</name>
<dbReference type="InterPro" id="IPR008839">
    <property type="entry name" value="MDM33_fungi"/>
</dbReference>
<evidence type="ECO:0000256" key="1">
    <source>
        <dbReference type="ARBA" id="ARBA00004141"/>
    </source>
</evidence>
<sequence>MIRGRLLDIKNQLNLDARIQLLSGQLNRLTGYERIENLKAVVIKAEQSIKQSRTMLIDSKREYTKYTELRRQSQKQVNDLLSNKSSWGDTELNKFTQLVKSDHSIEKLEKEFMQKVEEYEKLVDRGFEKLLKSILERYHEEQIWSDKIRSMSSNYTLIALSVNVLVFLMAIVFIEPYKRNRMLRELEINLDKDQVKILSQIDSIREEISTLKTPATVVDQPDMPAPLGPEPPSTSTQFEKIYNNPFTTLSIGILIALGLYLFSNVLHKYKNIFSINFKPVWLIIISYTLVVLSSLVLYTSTANDLDSKAFIPTLTYIALLLTLCYPFNALFRHQRFQFIGTLGEIVYSPFQVTFNQVLLADILTSYAKVFGDFYTSLVQCLDPESNFAITPPSANYMAPVFTAIPYILRFKQCIVEYVASNFTQKKSLLNALKYASSFPVIAFSALHRYNNTAYNWWLISVIVNSLFSFWWDVRNDWGLNFLDSDVWLRNGSTQKTSLRDVQLYRESYKYYIAIFIDFILRFTWSLKLSSHLHTYVELESGVFALEILEIFRRYLWCFFRLEWQVIKSNPHEYTSIPIHQYNN</sequence>
<reference evidence="13 14" key="1">
    <citation type="submission" date="2019-03" db="EMBL/GenBank/DDBJ databases">
        <title>Sequencing 25 genomes of Wallemia mellicola.</title>
        <authorList>
            <person name="Gostincar C."/>
        </authorList>
    </citation>
    <scope>NUCLEOTIDE SEQUENCE [LARGE SCALE GENOMIC DNA]</scope>
    <source>
        <strain evidence="13 14">EXF-757</strain>
    </source>
</reference>
<feature type="transmembrane region" description="Helical" evidence="11">
    <location>
        <begin position="453"/>
        <end position="471"/>
    </location>
</feature>
<evidence type="ECO:0000256" key="9">
    <source>
        <dbReference type="ARBA" id="ARBA00023136"/>
    </source>
</evidence>
<dbReference type="GO" id="GO:0007007">
    <property type="term" value="P:inner mitochondrial membrane organization"/>
    <property type="evidence" value="ECO:0007669"/>
    <property type="project" value="TreeGrafter"/>
</dbReference>
<comment type="caution">
    <text evidence="13">The sequence shown here is derived from an EMBL/GenBank/DDBJ whole genome shotgun (WGS) entry which is preliminary data.</text>
</comment>
<comment type="function">
    <text evidence="10">Required for the maintenance of the structure of the mitochondrial inner membrane. Involved in mitochondrial morphology. Causes growth arrest when highly overexpressed.</text>
</comment>
<feature type="transmembrane region" description="Helical" evidence="11">
    <location>
        <begin position="155"/>
        <end position="174"/>
    </location>
</feature>
<evidence type="ECO:0000313" key="14">
    <source>
        <dbReference type="Proteomes" id="UP000310708"/>
    </source>
</evidence>
<evidence type="ECO:0000259" key="12">
    <source>
        <dbReference type="PROSITE" id="PS51380"/>
    </source>
</evidence>
<evidence type="ECO:0000256" key="11">
    <source>
        <dbReference type="RuleBase" id="RU364128"/>
    </source>
</evidence>
<dbReference type="EMBL" id="SPRX01000004">
    <property type="protein sequence ID" value="TIC69176.1"/>
    <property type="molecule type" value="Genomic_DNA"/>
</dbReference>
<dbReference type="GO" id="GO:0005743">
    <property type="term" value="C:mitochondrial inner membrane"/>
    <property type="evidence" value="ECO:0007669"/>
    <property type="project" value="UniProtKB-SubCell"/>
</dbReference>
<feature type="transmembrane region" description="Helical" evidence="11">
    <location>
        <begin position="310"/>
        <end position="331"/>
    </location>
</feature>
<keyword evidence="7" id="KW-0175">Coiled coil</keyword>
<evidence type="ECO:0000256" key="8">
    <source>
        <dbReference type="ARBA" id="ARBA00023128"/>
    </source>
</evidence>
<keyword evidence="9 11" id="KW-0472">Membrane</keyword>
<feature type="transmembrane region" description="Helical" evidence="11">
    <location>
        <begin position="279"/>
        <end position="298"/>
    </location>
</feature>
<evidence type="ECO:0000256" key="6">
    <source>
        <dbReference type="ARBA" id="ARBA00022989"/>
    </source>
</evidence>
<comment type="subunit">
    <text evidence="11">Homooligomer.</text>
</comment>
<feature type="transmembrane region" description="Helical" evidence="11">
    <location>
        <begin position="246"/>
        <end position="267"/>
    </location>
</feature>
<evidence type="ECO:0000256" key="2">
    <source>
        <dbReference type="ARBA" id="ARBA00007472"/>
    </source>
</evidence>
<feature type="domain" description="EXS" evidence="12">
    <location>
        <begin position="389"/>
        <end position="583"/>
    </location>
</feature>
<comment type="caution">
    <text evidence="11">Lacks conserved residue(s) required for the propagation of feature annotation.</text>
</comment>
<evidence type="ECO:0000256" key="10">
    <source>
        <dbReference type="ARBA" id="ARBA00024807"/>
    </source>
</evidence>
<evidence type="ECO:0000256" key="4">
    <source>
        <dbReference type="ARBA" id="ARBA00022792"/>
    </source>
</evidence>
<protein>
    <recommendedName>
        <fullName evidence="11">Sensitive to high expression protein 9, mitochondrial</fullName>
    </recommendedName>
</protein>
<keyword evidence="5 11" id="KW-0809">Transit peptide</keyword>
<evidence type="ECO:0000256" key="7">
    <source>
        <dbReference type="ARBA" id="ARBA00023054"/>
    </source>
</evidence>
<dbReference type="Pfam" id="PF05546">
    <property type="entry name" value="She9_MDM33"/>
    <property type="match status" value="1"/>
</dbReference>
<evidence type="ECO:0000256" key="5">
    <source>
        <dbReference type="ARBA" id="ARBA00022946"/>
    </source>
</evidence>
<proteinExistence type="inferred from homology"/>
<dbReference type="Proteomes" id="UP000310708">
    <property type="component" value="Unassembled WGS sequence"/>
</dbReference>
<dbReference type="AlphaFoldDB" id="A0A4T0LSM7"/>
<evidence type="ECO:0000313" key="13">
    <source>
        <dbReference type="EMBL" id="TIC69176.1"/>
    </source>
</evidence>
<keyword evidence="8 11" id="KW-0496">Mitochondrion</keyword>
<organism evidence="13 14">
    <name type="scientific">Wallemia mellicola</name>
    <dbReference type="NCBI Taxonomy" id="1708541"/>
    <lineage>
        <taxon>Eukaryota</taxon>
        <taxon>Fungi</taxon>
        <taxon>Dikarya</taxon>
        <taxon>Basidiomycota</taxon>
        <taxon>Wallemiomycotina</taxon>
        <taxon>Wallemiomycetes</taxon>
        <taxon>Wallemiales</taxon>
        <taxon>Wallemiaceae</taxon>
        <taxon>Wallemia</taxon>
    </lineage>
</organism>
<keyword evidence="6 11" id="KW-1133">Transmembrane helix</keyword>
<evidence type="ECO:0000256" key="3">
    <source>
        <dbReference type="ARBA" id="ARBA00022692"/>
    </source>
</evidence>
<keyword evidence="4 11" id="KW-0999">Mitochondrion inner membrane</keyword>
<dbReference type="PANTHER" id="PTHR31961">
    <property type="entry name" value="SENSITIVE TO HIGH EXPRESSION PROTEIN 9, MITOCHONDRIAL"/>
    <property type="match status" value="1"/>
</dbReference>